<evidence type="ECO:0000256" key="1">
    <source>
        <dbReference type="SAM" id="SignalP"/>
    </source>
</evidence>
<dbReference type="EMBL" id="AP025225">
    <property type="protein sequence ID" value="BDB96501.1"/>
    <property type="molecule type" value="Genomic_DNA"/>
</dbReference>
<reference evidence="2" key="1">
    <citation type="submission" date="2021-10" db="EMBL/GenBank/DDBJ databases">
        <title>Genome Sequence of The Candidatus Hydrogeosomobacter endosymbioticus, an Intracellular Bacterial Symbiont of the Anaerobic Ciliate GW7.</title>
        <authorList>
            <person name="Shiohama Y."/>
            <person name="Shinzato N."/>
        </authorList>
    </citation>
    <scope>NUCLEOTIDE SEQUENCE [LARGE SCALE GENOMIC DNA]</scope>
    <source>
        <strain evidence="2">200920</strain>
    </source>
</reference>
<gene>
    <name evidence="2" type="ORF">HYD_6340</name>
</gene>
<evidence type="ECO:0000313" key="2">
    <source>
        <dbReference type="EMBL" id="BDB96501.1"/>
    </source>
</evidence>
<keyword evidence="3" id="KW-1185">Reference proteome</keyword>
<feature type="signal peptide" evidence="1">
    <location>
        <begin position="1"/>
        <end position="20"/>
    </location>
</feature>
<keyword evidence="1" id="KW-0732">Signal</keyword>
<protein>
    <submittedName>
        <fullName evidence="2">Uncharacterized protein</fullName>
    </submittedName>
</protein>
<evidence type="ECO:0000313" key="3">
    <source>
        <dbReference type="Proteomes" id="UP001320209"/>
    </source>
</evidence>
<sequence length="115" mass="11950">MKKLLILFICAGLCAGLVQNNDSFACKGLLDSCYGNNVQIDEGEVLVGGYNPHLEEEIPVEGVAHVPPGGEIGAHGGVIPEEAALHELELLLNNSNISTGQSTPQIVAHVPPGGE</sequence>
<name>A0ABM7V9P3_9PROT</name>
<accession>A0ABM7V9P3</accession>
<dbReference type="RefSeq" id="WP_236864907.1">
    <property type="nucleotide sequence ID" value="NZ_AP025225.1"/>
</dbReference>
<organism evidence="2 3">
    <name type="scientific">Candidatus Hydrogenosomobacter endosymbioticus</name>
    <dbReference type="NCBI Taxonomy" id="2558174"/>
    <lineage>
        <taxon>Bacteria</taxon>
        <taxon>Pseudomonadati</taxon>
        <taxon>Pseudomonadota</taxon>
        <taxon>Alphaproteobacteria</taxon>
        <taxon>Holosporales</taxon>
        <taxon>Holosporaceae</taxon>
        <taxon>Candidatus Hydrogenosomobacter</taxon>
    </lineage>
</organism>
<dbReference type="Proteomes" id="UP001320209">
    <property type="component" value="Chromosome"/>
</dbReference>
<feature type="chain" id="PRO_5046375688" evidence="1">
    <location>
        <begin position="21"/>
        <end position="115"/>
    </location>
</feature>
<proteinExistence type="predicted"/>